<proteinExistence type="inferred from homology"/>
<dbReference type="InterPro" id="IPR004103">
    <property type="entry name" value="Lyase_8_C"/>
</dbReference>
<dbReference type="Pfam" id="PF08124">
    <property type="entry name" value="Lyase_8_N"/>
    <property type="match status" value="1"/>
</dbReference>
<dbReference type="InterPro" id="IPR012970">
    <property type="entry name" value="Lyase_8_alpha_N"/>
</dbReference>
<evidence type="ECO:0000259" key="8">
    <source>
        <dbReference type="Pfam" id="PF08124"/>
    </source>
</evidence>
<dbReference type="GO" id="GO:0016837">
    <property type="term" value="F:carbon-oxygen lyase activity, acting on polysaccharides"/>
    <property type="evidence" value="ECO:0007669"/>
    <property type="project" value="UniProtKB-ARBA"/>
</dbReference>
<dbReference type="InterPro" id="IPR011071">
    <property type="entry name" value="Lyase_8-like_C"/>
</dbReference>
<dbReference type="Gene3D" id="2.70.98.10">
    <property type="match status" value="1"/>
</dbReference>
<organism evidence="9 10">
    <name type="scientific">Favolaschia claudopus</name>
    <dbReference type="NCBI Taxonomy" id="2862362"/>
    <lineage>
        <taxon>Eukaryota</taxon>
        <taxon>Fungi</taxon>
        <taxon>Dikarya</taxon>
        <taxon>Basidiomycota</taxon>
        <taxon>Agaricomycotina</taxon>
        <taxon>Agaricomycetes</taxon>
        <taxon>Agaricomycetidae</taxon>
        <taxon>Agaricales</taxon>
        <taxon>Marasmiineae</taxon>
        <taxon>Mycenaceae</taxon>
        <taxon>Favolaschia</taxon>
    </lineage>
</organism>
<dbReference type="Pfam" id="PF02278">
    <property type="entry name" value="Lyase_8"/>
    <property type="match status" value="1"/>
</dbReference>
<feature type="domain" description="Polysaccharide lyase 8 N-terminal alpha-helical" evidence="8">
    <location>
        <begin position="223"/>
        <end position="362"/>
    </location>
</feature>
<evidence type="ECO:0000259" key="6">
    <source>
        <dbReference type="Pfam" id="PF02278"/>
    </source>
</evidence>
<dbReference type="InterPro" id="IPR008929">
    <property type="entry name" value="Chondroitin_lyas"/>
</dbReference>
<protein>
    <submittedName>
        <fullName evidence="9">Polysaccharide lyase family 8 protein</fullName>
    </submittedName>
</protein>
<feature type="compositionally biased region" description="Low complexity" evidence="4">
    <location>
        <begin position="38"/>
        <end position="61"/>
    </location>
</feature>
<feature type="domain" description="Polysaccharide lyase family 8 central" evidence="6">
    <location>
        <begin position="458"/>
        <end position="704"/>
    </location>
</feature>
<dbReference type="Pfam" id="PF02884">
    <property type="entry name" value="Lyase_8_C"/>
    <property type="match status" value="1"/>
</dbReference>
<evidence type="ECO:0000256" key="4">
    <source>
        <dbReference type="SAM" id="MobiDB-lite"/>
    </source>
</evidence>
<keyword evidence="3 9" id="KW-0456">Lyase</keyword>
<evidence type="ECO:0000256" key="3">
    <source>
        <dbReference type="ARBA" id="ARBA00023239"/>
    </source>
</evidence>
<comment type="caution">
    <text evidence="9">The sequence shown here is derived from an EMBL/GenBank/DDBJ whole genome shotgun (WGS) entry which is preliminary data.</text>
</comment>
<gene>
    <name evidence="9" type="ORF">R3P38DRAFT_2823008</name>
</gene>
<dbReference type="SUPFAM" id="SSF49863">
    <property type="entry name" value="Hyaluronate lyase-like, C-terminal domain"/>
    <property type="match status" value="1"/>
</dbReference>
<dbReference type="InterPro" id="IPR038970">
    <property type="entry name" value="Lyase_8"/>
</dbReference>
<feature type="domain" description="Polysaccharide lyase family 8 C-terminal" evidence="7">
    <location>
        <begin position="719"/>
        <end position="791"/>
    </location>
</feature>
<accession>A0AAW0EJD4</accession>
<dbReference type="GO" id="GO:0005576">
    <property type="term" value="C:extracellular region"/>
    <property type="evidence" value="ECO:0007669"/>
    <property type="project" value="InterPro"/>
</dbReference>
<evidence type="ECO:0000313" key="9">
    <source>
        <dbReference type="EMBL" id="KAK7064199.1"/>
    </source>
</evidence>
<dbReference type="Proteomes" id="UP001362999">
    <property type="component" value="Unassembled WGS sequence"/>
</dbReference>
<evidence type="ECO:0000256" key="1">
    <source>
        <dbReference type="ARBA" id="ARBA00006699"/>
    </source>
</evidence>
<feature type="non-terminal residue" evidence="9">
    <location>
        <position position="1"/>
    </location>
</feature>
<dbReference type="SUPFAM" id="SSF48230">
    <property type="entry name" value="Chondroitin AC/alginate lyase"/>
    <property type="match status" value="1"/>
</dbReference>
<feature type="chain" id="PRO_5044024394" evidence="5">
    <location>
        <begin position="18"/>
        <end position="839"/>
    </location>
</feature>
<dbReference type="PANTHER" id="PTHR38481:SF1">
    <property type="entry name" value="HYALURONATE LYASE"/>
    <property type="match status" value="1"/>
</dbReference>
<evidence type="ECO:0000259" key="7">
    <source>
        <dbReference type="Pfam" id="PF02884"/>
    </source>
</evidence>
<dbReference type="PANTHER" id="PTHR38481">
    <property type="entry name" value="HYALURONATE LYASE"/>
    <property type="match status" value="1"/>
</dbReference>
<dbReference type="AlphaFoldDB" id="A0AAW0EJD4"/>
<sequence>MRLHSFLAFILFSTTNAASVASTNSAIPTSTLQTNTIPPTSASSTNATSAAPPSASNGSSAAAASSSVDVSSSASVSSSVASNASATSAQPTASSTPISLSTARDVETLHERRLSNIVGALTDATSIPYWLSTLNASGQWPDVDYTTGCPAQRANWPAEVVTTMAGAWHGGLAGAEQYVKDPTMRLSVSLAMGFWFSNDFQNPACLDSGGTDKCPCGTPGLWNTNWFPNIIGTPELVSLTCLLLNDTLTPSEFGNCTKITGRAYNTFIVPANQVGVLSGANALDVSKIGIDLALLTVNVSLIEDAYARVHSQMVITTPDRADGIRPDGSFGQHSGILYNGNYGKDFTNDIVDLEVESAQTQFAGSQINQAAFGTLFDGDAWMIYKNTLTGVLHWDFSALGRFISFPATDFTQATGSILLNLTKIGVLGDEWGSDSLSRFSQNLSKNVSSANAGNLLGNKMFFDNDYMVQRGKSYVTTVKMYSTRSTNTECTNLANPFGFHLSDGALRTYLRGNEYETFIAVQDWNLIPGITADYGATPLNCGQTGTRGVETFVGGASNGQVGVAAMRYTNPLTKNLHWQKSWFFLDDDVQVVLVSNISSATNASVISVLDQKLHTGTVVVDSKKTQTAFAQHGLRSRSLWHGNVGYTFPDSADFSLSLEVGPKTGNWSAIGTSTQPPNTVDLFSAWLVHESPSASLAYTVFPGTDFDSFVQKSKKSRIEVLQNDPFVSAVKDRKNFKVMAVFWAPGGGSVDLIPGSPVALKLSTSGTAAVILDLKAGVVTVADPTHALSAVSVTMSVGSEGLGIGLSKTLHFDLPSASRGLAGSSLSQKIVNFDFPLFS</sequence>
<feature type="signal peptide" evidence="5">
    <location>
        <begin position="1"/>
        <end position="17"/>
    </location>
</feature>
<dbReference type="Gene3D" id="1.50.10.100">
    <property type="entry name" value="Chondroitin AC/alginate lyase"/>
    <property type="match status" value="1"/>
</dbReference>
<dbReference type="GO" id="GO:0030246">
    <property type="term" value="F:carbohydrate binding"/>
    <property type="evidence" value="ECO:0007669"/>
    <property type="project" value="InterPro"/>
</dbReference>
<dbReference type="Gene3D" id="2.60.220.10">
    <property type="entry name" value="Polysaccharide lyase family 8-like, C-terminal"/>
    <property type="match status" value="1"/>
</dbReference>
<feature type="region of interest" description="Disordered" evidence="4">
    <location>
        <begin position="29"/>
        <end position="61"/>
    </location>
</feature>
<comment type="similarity">
    <text evidence="1">Belongs to the polysaccharide lyase 8 family.</text>
</comment>
<keyword evidence="10" id="KW-1185">Reference proteome</keyword>
<dbReference type="GO" id="GO:0005975">
    <property type="term" value="P:carbohydrate metabolic process"/>
    <property type="evidence" value="ECO:0007669"/>
    <property type="project" value="InterPro"/>
</dbReference>
<name>A0AAW0EJD4_9AGAR</name>
<dbReference type="EMBL" id="JAWWNJ010000001">
    <property type="protein sequence ID" value="KAK7064199.1"/>
    <property type="molecule type" value="Genomic_DNA"/>
</dbReference>
<dbReference type="InterPro" id="IPR014718">
    <property type="entry name" value="GH-type_carb-bd"/>
</dbReference>
<evidence type="ECO:0000313" key="10">
    <source>
        <dbReference type="Proteomes" id="UP001362999"/>
    </source>
</evidence>
<dbReference type="InterPro" id="IPR011013">
    <property type="entry name" value="Gal_mutarotase_sf_dom"/>
</dbReference>
<evidence type="ECO:0000256" key="5">
    <source>
        <dbReference type="SAM" id="SignalP"/>
    </source>
</evidence>
<reference evidence="9 10" key="1">
    <citation type="journal article" date="2024" name="J Genomics">
        <title>Draft genome sequencing and assembly of Favolaschia claudopus CIRM-BRFM 2984 isolated from oak limbs.</title>
        <authorList>
            <person name="Navarro D."/>
            <person name="Drula E."/>
            <person name="Chaduli D."/>
            <person name="Cazenave R."/>
            <person name="Ahrendt S."/>
            <person name="Wang J."/>
            <person name="Lipzen A."/>
            <person name="Daum C."/>
            <person name="Barry K."/>
            <person name="Grigoriev I.V."/>
            <person name="Favel A."/>
            <person name="Rosso M.N."/>
            <person name="Martin F."/>
        </authorList>
    </citation>
    <scope>NUCLEOTIDE SEQUENCE [LARGE SCALE GENOMIC DNA]</scope>
    <source>
        <strain evidence="9 10">CIRM-BRFM 2984</strain>
    </source>
</reference>
<keyword evidence="2 5" id="KW-0732">Signal</keyword>
<dbReference type="InterPro" id="IPR003159">
    <property type="entry name" value="Lyase_8_central_dom"/>
</dbReference>
<evidence type="ECO:0000256" key="2">
    <source>
        <dbReference type="ARBA" id="ARBA00022729"/>
    </source>
</evidence>
<dbReference type="SUPFAM" id="SSF74650">
    <property type="entry name" value="Galactose mutarotase-like"/>
    <property type="match status" value="1"/>
</dbReference>